<organism evidence="1 2">
    <name type="scientific">Plasmodium gaboni</name>
    <dbReference type="NCBI Taxonomy" id="647221"/>
    <lineage>
        <taxon>Eukaryota</taxon>
        <taxon>Sar</taxon>
        <taxon>Alveolata</taxon>
        <taxon>Apicomplexa</taxon>
        <taxon>Aconoidasida</taxon>
        <taxon>Haemosporida</taxon>
        <taxon>Plasmodiidae</taxon>
        <taxon>Plasmodium</taxon>
        <taxon>Plasmodium (Laverania)</taxon>
    </lineage>
</organism>
<protein>
    <submittedName>
        <fullName evidence="1">Uncharacterized protein</fullName>
    </submittedName>
</protein>
<sequence>MSLHNEACKKLGIFLNLFSMRVNLLVINTRNEIINQKRYIYFLLLNKKGEKAHIAICCMLRNENNHNVLKILLSLCKDSNLFLFFENEKNKKDEETKRCIRNILYCSNKLMIKNREYVRNNFIHIYGKKYIDLIENNYDLIDNNINQLLNKYTFSSTEIGQAKNNIIIQMNKKKKENINNNNMMTMIDETNIKTCICNFCIYSKKEKYNDFYNNQNIYYSHHNPSLNLNKNHIEQIVQLYKNNSEEVYDEEQNIILQTMEKQIITTLYEKLLNK</sequence>
<gene>
    <name evidence="1" type="ORF">PGABG01_1140100</name>
</gene>
<dbReference type="EMBL" id="LT969434">
    <property type="protein sequence ID" value="SOV16017.1"/>
    <property type="molecule type" value="Genomic_DNA"/>
</dbReference>
<reference evidence="1" key="1">
    <citation type="submission" date="2016-09" db="EMBL/GenBank/DDBJ databases">
        <authorList>
            <consortium name="Pathogen Informatics"/>
            <person name="Sun Q."/>
            <person name="Inoue M."/>
        </authorList>
    </citation>
    <scope>NUCLEOTIDE SEQUENCE</scope>
</reference>
<keyword evidence="2" id="KW-1185">Reference proteome</keyword>
<dbReference type="Gene3D" id="1.20.1260.60">
    <property type="entry name" value="Vacuolar protein sorting-associated protein Ist1"/>
    <property type="match status" value="1"/>
</dbReference>
<evidence type="ECO:0000313" key="1">
    <source>
        <dbReference type="EMBL" id="SOV16017.1"/>
    </source>
</evidence>
<evidence type="ECO:0000313" key="2">
    <source>
        <dbReference type="Proteomes" id="UP000831156"/>
    </source>
</evidence>
<dbReference type="InterPro" id="IPR042277">
    <property type="entry name" value="IST1-like"/>
</dbReference>
<proteinExistence type="predicted"/>
<accession>A0ABY1UPN5</accession>
<dbReference type="Proteomes" id="UP000831156">
    <property type="component" value="Chromosome 11"/>
</dbReference>
<name>A0ABY1UPN5_9APIC</name>